<evidence type="ECO:0000313" key="4">
    <source>
        <dbReference type="Proteomes" id="UP000248257"/>
    </source>
</evidence>
<dbReference type="STRING" id="1220579.GCA_001571345_01686"/>
<dbReference type="EMBL" id="NKUC01000015">
    <property type="protein sequence ID" value="PYD56913.1"/>
    <property type="molecule type" value="Genomic_DNA"/>
</dbReference>
<evidence type="ECO:0000313" key="3">
    <source>
        <dbReference type="EMBL" id="PYD56913.1"/>
    </source>
</evidence>
<dbReference type="PROSITE" id="PS51257">
    <property type="entry name" value="PROKAR_LIPOPROTEIN"/>
    <property type="match status" value="1"/>
</dbReference>
<feature type="signal peptide" evidence="2">
    <location>
        <begin position="1"/>
        <end position="21"/>
    </location>
</feature>
<feature type="region of interest" description="Disordered" evidence="1">
    <location>
        <begin position="23"/>
        <end position="61"/>
    </location>
</feature>
<feature type="chain" id="PRO_5044005714" evidence="2">
    <location>
        <begin position="22"/>
        <end position="61"/>
    </location>
</feature>
<evidence type="ECO:0000256" key="1">
    <source>
        <dbReference type="SAM" id="MobiDB-lite"/>
    </source>
</evidence>
<reference evidence="3 4" key="1">
    <citation type="submission" date="2017-07" db="EMBL/GenBank/DDBJ databases">
        <title>A draft genome sequence of Komagataeibacter xylinus LMG 1515.</title>
        <authorList>
            <person name="Skraban J."/>
            <person name="Cleenwerck I."/>
            <person name="Vandamme P."/>
            <person name="Trcek J."/>
        </authorList>
    </citation>
    <scope>NUCLEOTIDE SEQUENCE [LARGE SCALE GENOMIC DNA]</scope>
    <source>
        <strain evidence="3 4">LMG 1515</strain>
    </source>
</reference>
<evidence type="ECO:0000256" key="2">
    <source>
        <dbReference type="SAM" id="SignalP"/>
    </source>
</evidence>
<organism evidence="3 4">
    <name type="scientific">Komagataeibacter xylinus</name>
    <name type="common">Gluconacetobacter xylinus</name>
    <dbReference type="NCBI Taxonomy" id="28448"/>
    <lineage>
        <taxon>Bacteria</taxon>
        <taxon>Pseudomonadati</taxon>
        <taxon>Pseudomonadota</taxon>
        <taxon>Alphaproteobacteria</taxon>
        <taxon>Acetobacterales</taxon>
        <taxon>Acetobacteraceae</taxon>
        <taxon>Komagataeibacter</taxon>
    </lineage>
</organism>
<gene>
    <name evidence="3" type="ORF">CFR75_08875</name>
</gene>
<protein>
    <submittedName>
        <fullName evidence="3">Uncharacterized protein</fullName>
    </submittedName>
</protein>
<dbReference type="Proteomes" id="UP000248257">
    <property type="component" value="Unassembled WGS sequence"/>
</dbReference>
<sequence length="61" mass="6297">MRLVPRFFLLLACIAALSACADNNPRLDDNARAASDHGNGGPQGEWGSLGGGWGGPGNMGW</sequence>
<dbReference type="RefSeq" id="WP_061274097.1">
    <property type="nucleotide sequence ID" value="NZ_CBCRXN010000008.1"/>
</dbReference>
<accession>A0A318PIB7</accession>
<feature type="compositionally biased region" description="Basic and acidic residues" evidence="1">
    <location>
        <begin position="25"/>
        <end position="35"/>
    </location>
</feature>
<dbReference type="AlphaFoldDB" id="A0A318PIB7"/>
<keyword evidence="4" id="KW-1185">Reference proteome</keyword>
<comment type="caution">
    <text evidence="3">The sequence shown here is derived from an EMBL/GenBank/DDBJ whole genome shotgun (WGS) entry which is preliminary data.</text>
</comment>
<proteinExistence type="predicted"/>
<keyword evidence="2" id="KW-0732">Signal</keyword>
<feature type="compositionally biased region" description="Gly residues" evidence="1">
    <location>
        <begin position="38"/>
        <end position="61"/>
    </location>
</feature>
<name>A0A318PIB7_KOMXY</name>